<evidence type="ECO:0000256" key="2">
    <source>
        <dbReference type="ARBA" id="ARBA00022737"/>
    </source>
</evidence>
<name>A0AA89BWU6_PINIB</name>
<reference evidence="3" key="1">
    <citation type="submission" date="2019-08" db="EMBL/GenBank/DDBJ databases">
        <title>The improved chromosome-level genome for the pearl oyster Pinctada fucata martensii using PacBio sequencing and Hi-C.</title>
        <authorList>
            <person name="Zheng Z."/>
        </authorList>
    </citation>
    <scope>NUCLEOTIDE SEQUENCE</scope>
    <source>
        <strain evidence="3">ZZ-2019</strain>
        <tissue evidence="3">Adductor muscle</tissue>
    </source>
</reference>
<keyword evidence="2" id="KW-0677">Repeat</keyword>
<evidence type="ECO:0000256" key="1">
    <source>
        <dbReference type="ARBA" id="ARBA00022614"/>
    </source>
</evidence>
<dbReference type="Pfam" id="PF13855">
    <property type="entry name" value="LRR_8"/>
    <property type="match status" value="1"/>
</dbReference>
<dbReference type="PROSITE" id="PS51450">
    <property type="entry name" value="LRR"/>
    <property type="match status" value="1"/>
</dbReference>
<comment type="caution">
    <text evidence="3">The sequence shown here is derived from an EMBL/GenBank/DDBJ whole genome shotgun (WGS) entry which is preliminary data.</text>
</comment>
<dbReference type="AlphaFoldDB" id="A0AA89BWU6"/>
<dbReference type="Gene3D" id="3.80.10.10">
    <property type="entry name" value="Ribonuclease Inhibitor"/>
    <property type="match status" value="1"/>
</dbReference>
<keyword evidence="4" id="KW-1185">Reference proteome</keyword>
<dbReference type="InterPro" id="IPR003591">
    <property type="entry name" value="Leu-rich_rpt_typical-subtyp"/>
</dbReference>
<dbReference type="SMART" id="SM00369">
    <property type="entry name" value="LRR_TYP"/>
    <property type="match status" value="3"/>
</dbReference>
<organism evidence="3 4">
    <name type="scientific">Pinctada imbricata</name>
    <name type="common">Atlantic pearl-oyster</name>
    <name type="synonym">Pinctada martensii</name>
    <dbReference type="NCBI Taxonomy" id="66713"/>
    <lineage>
        <taxon>Eukaryota</taxon>
        <taxon>Metazoa</taxon>
        <taxon>Spiralia</taxon>
        <taxon>Lophotrochozoa</taxon>
        <taxon>Mollusca</taxon>
        <taxon>Bivalvia</taxon>
        <taxon>Autobranchia</taxon>
        <taxon>Pteriomorphia</taxon>
        <taxon>Pterioida</taxon>
        <taxon>Pterioidea</taxon>
        <taxon>Pteriidae</taxon>
        <taxon>Pinctada</taxon>
    </lineage>
</organism>
<dbReference type="InterPro" id="IPR001611">
    <property type="entry name" value="Leu-rich_rpt"/>
</dbReference>
<dbReference type="PANTHER" id="PTHR24366:SF96">
    <property type="entry name" value="LEUCINE RICH REPEAT CONTAINING 53"/>
    <property type="match status" value="1"/>
</dbReference>
<dbReference type="EMBL" id="VSWD01000007">
    <property type="protein sequence ID" value="KAK3097349.1"/>
    <property type="molecule type" value="Genomic_DNA"/>
</dbReference>
<dbReference type="Proteomes" id="UP001186944">
    <property type="component" value="Unassembled WGS sequence"/>
</dbReference>
<protein>
    <submittedName>
        <fullName evidence="3">Uncharacterized protein</fullName>
    </submittedName>
</protein>
<sequence length="225" mass="25785">MSLSDFTERNCFGSLDTLNISHNLIQIVERNAFIGLVRLRNLDLTYNNIYLIEPFALFTGTSSQIMWADFSHNNLTKIDVTIGFLGSSYCSLSFSNNYIAKFTNKLQFQLPANINSVGYLDLSYNNIQYIPDAKVFGLSSVLDFGLFLFTKHTFQFHNNPLVCDCNVVDFVKTAFIALRRYLNGAIDYGLRCQFPQNMRDIAFNESILNDRTLDRFICNYMSCPI</sequence>
<keyword evidence="1" id="KW-0433">Leucine-rich repeat</keyword>
<evidence type="ECO:0000313" key="3">
    <source>
        <dbReference type="EMBL" id="KAK3097349.1"/>
    </source>
</evidence>
<accession>A0AA89BWU6</accession>
<evidence type="ECO:0000313" key="4">
    <source>
        <dbReference type="Proteomes" id="UP001186944"/>
    </source>
</evidence>
<gene>
    <name evidence="3" type="ORF">FSP39_008906</name>
</gene>
<proteinExistence type="predicted"/>
<dbReference type="SUPFAM" id="SSF52058">
    <property type="entry name" value="L domain-like"/>
    <property type="match status" value="1"/>
</dbReference>
<dbReference type="InterPro" id="IPR032675">
    <property type="entry name" value="LRR_dom_sf"/>
</dbReference>
<dbReference type="PANTHER" id="PTHR24366">
    <property type="entry name" value="IG(IMMUNOGLOBULIN) AND LRR(LEUCINE RICH REPEAT) DOMAINS"/>
    <property type="match status" value="1"/>
</dbReference>